<dbReference type="EMBL" id="JAMKFB020000012">
    <property type="protein sequence ID" value="KAL0178992.1"/>
    <property type="molecule type" value="Genomic_DNA"/>
</dbReference>
<dbReference type="Pfam" id="PF05380">
    <property type="entry name" value="Peptidase_A17"/>
    <property type="match status" value="1"/>
</dbReference>
<dbReference type="InterPro" id="IPR008042">
    <property type="entry name" value="Retrotrans_Pao"/>
</dbReference>
<feature type="domain" description="Integrase catalytic" evidence="3">
    <location>
        <begin position="1127"/>
        <end position="1253"/>
    </location>
</feature>
<comment type="caution">
    <text evidence="4">The sequence shown here is derived from an EMBL/GenBank/DDBJ whole genome shotgun (WGS) entry which is preliminary data.</text>
</comment>
<keyword evidence="5" id="KW-1185">Reference proteome</keyword>
<dbReference type="SUPFAM" id="SSF53098">
    <property type="entry name" value="Ribonuclease H-like"/>
    <property type="match status" value="1"/>
</dbReference>
<accession>A0ABD0PZ16</accession>
<dbReference type="Proteomes" id="UP001529510">
    <property type="component" value="Unassembled WGS sequence"/>
</dbReference>
<sequence>MNPARGYVKAKALLKEQFGNEQKVASAYMEKALLWPPIKTEDVRALQDLSFFLRGCCNAMEDVQYLHELDLPSNMLSIIRKLPYKLRDRWRNQVCELQERNNQRVKFKDIADFIEKQVKVLTDPVFGNIQDSPSVNDKGRNKLKSQVRSGNKGTSFATIAGIVEEKHQSVKEKEIIPSGHISRDCRKRISCTKCSLKHPTVLHKEPSNISEQTMRNTVVSVDNMLVTSGLTGAGDQDCKLPIVPVQVKSNKGSKIITTYAFLDQGSTAVFCTESLMHKLHLTGRKGCILLRTMGQEKVVSSNIVSGLEVASLDGDSFLELPKAYTQESMPVHKGNIPTERDIKRWSYLKTVQLPQIDAGIELLIGTNVPKALEPLEVVCSVDDGPYAIRTMLGWTVNGPLTGDSGGMADCEQPQITVNRVSAVNLDELWQQQFQNDFPENCLDDHTGMSREDHKFLELVINSVKHVNGHYQIALPLRNFNVSMPNNKNIVKQRLYHLKRKLQKDPVFYAEYNTFLNDLLLKDYAEKVPEEELDRGDGKVWYIPHHGVYHPTKKKIRVVFDCGASYQGTSLNAQLLQGPNLTSSLIGVVTRFRREHVVIMADIESMFYQVRVPSADIDLLRFLWWPEGDLEQQPVEYRMKVHLFGAASSPSCANFALRRCAEDNGHHYSEKAVEKLLHCFYVDDCLVSVVTEEEAVSLYKELISLCASGGFSLTKWMTNRPGVLESIPKNHRAKGMEGLNMTFDSLPVERVLGVEWCIQSDSFKFKIVLKNRPLTRRGILSTVSSIYDPLGMLSPVVLTAKKILRDLCRREIGWDDTVPESTSKEWLKWLQQLHLLDSFKVDRCVKPSGFGDIDTAQLHHFCDASQDGYGMVSYLLLKNNCSEMHSAFIMGKARVAPLKTVTIPRMELIAATMASRMDVLWRRELQMDLLDSVFWTDSQSVLKYIRNETSRFKVFVANRVSQILKASHPIQWRTTMYRSLTKEDVDRAELAIIKFCQRQRFPEELDSLEKEQHVKKSSHLYKLCPQLQDGIMRVGGRLSRLSMPVEVKHPIILSKDLHISELLLRHVHQEVGHGGRNHMLSKLREKYWMTGASVAIRKVLSKCIICRRLNALPVHQQMADMPHERIVVDEPPFTCVGVDYFGPFEVKSRRSRVKRYGVIFTCLAIRAVHLEVASSLDTDSFINALRRFIARRGQVRELRSDNGTNFVGAERELKAAIEQWNHMQITDFLLQKGIKWSFNPPAGSHHGGSWERLI</sequence>
<dbReference type="Gene3D" id="1.10.340.70">
    <property type="match status" value="1"/>
</dbReference>
<organism evidence="4 5">
    <name type="scientific">Cirrhinus mrigala</name>
    <name type="common">Mrigala</name>
    <dbReference type="NCBI Taxonomy" id="683832"/>
    <lineage>
        <taxon>Eukaryota</taxon>
        <taxon>Metazoa</taxon>
        <taxon>Chordata</taxon>
        <taxon>Craniata</taxon>
        <taxon>Vertebrata</taxon>
        <taxon>Euteleostomi</taxon>
        <taxon>Actinopterygii</taxon>
        <taxon>Neopterygii</taxon>
        <taxon>Teleostei</taxon>
        <taxon>Ostariophysi</taxon>
        <taxon>Cypriniformes</taxon>
        <taxon>Cyprinidae</taxon>
        <taxon>Labeoninae</taxon>
        <taxon>Labeonini</taxon>
        <taxon>Cirrhinus</taxon>
    </lineage>
</organism>
<dbReference type="PROSITE" id="PS50994">
    <property type="entry name" value="INTEGRASE"/>
    <property type="match status" value="1"/>
</dbReference>
<dbReference type="Pfam" id="PF17921">
    <property type="entry name" value="Integrase_H2C2"/>
    <property type="match status" value="1"/>
</dbReference>
<dbReference type="AlphaFoldDB" id="A0ABD0PZ16"/>
<evidence type="ECO:0000256" key="1">
    <source>
        <dbReference type="ARBA" id="ARBA00010879"/>
    </source>
</evidence>
<evidence type="ECO:0000259" key="3">
    <source>
        <dbReference type="PROSITE" id="PS50994"/>
    </source>
</evidence>
<feature type="non-terminal residue" evidence="4">
    <location>
        <position position="1253"/>
    </location>
</feature>
<evidence type="ECO:0000256" key="2">
    <source>
        <dbReference type="ARBA" id="ARBA00012180"/>
    </source>
</evidence>
<dbReference type="GO" id="GO:0006259">
    <property type="term" value="P:DNA metabolic process"/>
    <property type="evidence" value="ECO:0007669"/>
    <property type="project" value="UniProtKB-ARBA"/>
</dbReference>
<dbReference type="InterPro" id="IPR043502">
    <property type="entry name" value="DNA/RNA_pol_sf"/>
</dbReference>
<dbReference type="PANTHER" id="PTHR47331:SF3">
    <property type="match status" value="1"/>
</dbReference>
<comment type="similarity">
    <text evidence="1">Belongs to the beta type-B retroviral polymerase family. HERV class-II K(HML-2) pol subfamily.</text>
</comment>
<dbReference type="InterPro" id="IPR041588">
    <property type="entry name" value="Integrase_H2C2"/>
</dbReference>
<proteinExistence type="inferred from homology"/>
<dbReference type="CDD" id="cd01644">
    <property type="entry name" value="RT_pepA17"/>
    <property type="match status" value="1"/>
</dbReference>
<name>A0ABD0PZ16_CIRMR</name>
<dbReference type="GO" id="GO:0004523">
    <property type="term" value="F:RNA-DNA hybrid ribonuclease activity"/>
    <property type="evidence" value="ECO:0007669"/>
    <property type="project" value="UniProtKB-EC"/>
</dbReference>
<dbReference type="Gene3D" id="3.10.10.10">
    <property type="entry name" value="HIV Type 1 Reverse Transcriptase, subunit A, domain 1"/>
    <property type="match status" value="1"/>
</dbReference>
<dbReference type="InterPro" id="IPR036397">
    <property type="entry name" value="RNaseH_sf"/>
</dbReference>
<dbReference type="PANTHER" id="PTHR47331">
    <property type="entry name" value="PHD-TYPE DOMAIN-CONTAINING PROTEIN"/>
    <property type="match status" value="1"/>
</dbReference>
<dbReference type="InterPro" id="IPR043128">
    <property type="entry name" value="Rev_trsase/Diguanyl_cyclase"/>
</dbReference>
<dbReference type="SUPFAM" id="SSF56672">
    <property type="entry name" value="DNA/RNA polymerases"/>
    <property type="match status" value="1"/>
</dbReference>
<dbReference type="Gene3D" id="3.30.420.10">
    <property type="entry name" value="Ribonuclease H-like superfamily/Ribonuclease H"/>
    <property type="match status" value="1"/>
</dbReference>
<dbReference type="InterPro" id="IPR001584">
    <property type="entry name" value="Integrase_cat-core"/>
</dbReference>
<evidence type="ECO:0000313" key="5">
    <source>
        <dbReference type="Proteomes" id="UP001529510"/>
    </source>
</evidence>
<dbReference type="InterPro" id="IPR000477">
    <property type="entry name" value="RT_dom"/>
</dbReference>
<reference evidence="4 5" key="1">
    <citation type="submission" date="2024-05" db="EMBL/GenBank/DDBJ databases">
        <title>Genome sequencing and assembly of Indian major carp, Cirrhinus mrigala (Hamilton, 1822).</title>
        <authorList>
            <person name="Mohindra V."/>
            <person name="Chowdhury L.M."/>
            <person name="Lal K."/>
            <person name="Jena J.K."/>
        </authorList>
    </citation>
    <scope>NUCLEOTIDE SEQUENCE [LARGE SCALE GENOMIC DNA]</scope>
    <source>
        <strain evidence="4">CM1030</strain>
        <tissue evidence="4">Blood</tissue>
    </source>
</reference>
<gene>
    <name evidence="4" type="ORF">M9458_024434</name>
</gene>
<protein>
    <recommendedName>
        <fullName evidence="2">ribonuclease H</fullName>
        <ecNumber evidence="2">3.1.26.4</ecNumber>
    </recommendedName>
</protein>
<dbReference type="EC" id="3.1.26.4" evidence="2"/>
<evidence type="ECO:0000313" key="4">
    <source>
        <dbReference type="EMBL" id="KAL0178992.1"/>
    </source>
</evidence>
<dbReference type="Pfam" id="PF00078">
    <property type="entry name" value="RVT_1"/>
    <property type="match status" value="1"/>
</dbReference>
<dbReference type="InterPro" id="IPR012337">
    <property type="entry name" value="RNaseH-like_sf"/>
</dbReference>
<dbReference type="Gene3D" id="3.30.70.270">
    <property type="match status" value="1"/>
</dbReference>